<dbReference type="EMBL" id="RSFW01000006">
    <property type="protein sequence ID" value="RSD28635.1"/>
    <property type="molecule type" value="Genomic_DNA"/>
</dbReference>
<accession>A0A3R9E8V7</accession>
<feature type="transmembrane region" description="Helical" evidence="1">
    <location>
        <begin position="7"/>
        <end position="28"/>
    </location>
</feature>
<keyword evidence="1" id="KW-1133">Transmembrane helix</keyword>
<organism evidence="2 3">
    <name type="scientific">Mesobacillus subterraneus</name>
    <dbReference type="NCBI Taxonomy" id="285983"/>
    <lineage>
        <taxon>Bacteria</taxon>
        <taxon>Bacillati</taxon>
        <taxon>Bacillota</taxon>
        <taxon>Bacilli</taxon>
        <taxon>Bacillales</taxon>
        <taxon>Bacillaceae</taxon>
        <taxon>Mesobacillus</taxon>
    </lineage>
</organism>
<name>A0A3R9E8V7_9BACI</name>
<protein>
    <submittedName>
        <fullName evidence="2">Uncharacterized protein</fullName>
    </submittedName>
</protein>
<dbReference type="OrthoDB" id="2930298at2"/>
<keyword evidence="1" id="KW-0812">Transmembrane</keyword>
<feature type="transmembrane region" description="Helical" evidence="1">
    <location>
        <begin position="34"/>
        <end position="55"/>
    </location>
</feature>
<dbReference type="AlphaFoldDB" id="A0A3R9E8V7"/>
<dbReference type="Proteomes" id="UP000279911">
    <property type="component" value="Unassembled WGS sequence"/>
</dbReference>
<gene>
    <name evidence="2" type="ORF">EJA10_03405</name>
</gene>
<sequence length="71" mass="8161">MDRQRILFYGFIIGATLMVLPIPMFFFWRDVSDVVDAAFDYLGFILFVVCGVPLIKDILKTVLGIDKNIMK</sequence>
<comment type="caution">
    <text evidence="2">The sequence shown here is derived from an EMBL/GenBank/DDBJ whole genome shotgun (WGS) entry which is preliminary data.</text>
</comment>
<dbReference type="RefSeq" id="WP_125478597.1">
    <property type="nucleotide sequence ID" value="NZ_RSFW01000006.1"/>
</dbReference>
<proteinExistence type="predicted"/>
<evidence type="ECO:0000313" key="2">
    <source>
        <dbReference type="EMBL" id="RSD28635.1"/>
    </source>
</evidence>
<evidence type="ECO:0000313" key="3">
    <source>
        <dbReference type="Proteomes" id="UP000279911"/>
    </source>
</evidence>
<keyword evidence="1" id="KW-0472">Membrane</keyword>
<evidence type="ECO:0000256" key="1">
    <source>
        <dbReference type="SAM" id="Phobius"/>
    </source>
</evidence>
<reference evidence="3" key="1">
    <citation type="submission" date="2018-12" db="EMBL/GenBank/DDBJ databases">
        <title>Bacillus chawlae sp. nov., Bacillus glennii sp. nov., and Bacillus saganii sp. nov. Isolated from the Vehicle Assembly Building at Kennedy Space Center where the Viking Spacecraft were Assembled.</title>
        <authorList>
            <person name="Seuylemezian A."/>
            <person name="Vaishampayan P."/>
        </authorList>
    </citation>
    <scope>NUCLEOTIDE SEQUENCE [LARGE SCALE GENOMIC DNA]</scope>
    <source>
        <strain evidence="3">DSM 13966</strain>
    </source>
</reference>